<feature type="domain" description="Acyl-CoA dehydrogenase/oxidase N-terminal" evidence="9">
    <location>
        <begin position="18"/>
        <end position="123"/>
    </location>
</feature>
<comment type="caution">
    <text evidence="10">The sequence shown here is derived from an EMBL/GenBank/DDBJ whole genome shotgun (WGS) entry which is preliminary data.</text>
</comment>
<dbReference type="InterPro" id="IPR013786">
    <property type="entry name" value="AcylCoA_DH/ox_N"/>
</dbReference>
<dbReference type="Pfam" id="PF02771">
    <property type="entry name" value="Acyl-CoA_dh_N"/>
    <property type="match status" value="1"/>
</dbReference>
<organism evidence="10 11">
    <name type="scientific">Streptomyces cavernicola</name>
    <dbReference type="NCBI Taxonomy" id="3043613"/>
    <lineage>
        <taxon>Bacteria</taxon>
        <taxon>Bacillati</taxon>
        <taxon>Actinomycetota</taxon>
        <taxon>Actinomycetes</taxon>
        <taxon>Kitasatosporales</taxon>
        <taxon>Streptomycetaceae</taxon>
        <taxon>Streptomyces</taxon>
    </lineage>
</organism>
<dbReference type="Gene3D" id="1.10.540.10">
    <property type="entry name" value="Acyl-CoA dehydrogenase/oxidase, N-terminal domain"/>
    <property type="match status" value="1"/>
</dbReference>
<dbReference type="SUPFAM" id="SSF56645">
    <property type="entry name" value="Acyl-CoA dehydrogenase NM domain-like"/>
    <property type="match status" value="1"/>
</dbReference>
<evidence type="ECO:0000256" key="1">
    <source>
        <dbReference type="ARBA" id="ARBA00001974"/>
    </source>
</evidence>
<keyword evidence="11" id="KW-1185">Reference proteome</keyword>
<dbReference type="GO" id="GO:0016491">
    <property type="term" value="F:oxidoreductase activity"/>
    <property type="evidence" value="ECO:0007669"/>
    <property type="project" value="UniProtKB-KW"/>
</dbReference>
<evidence type="ECO:0000313" key="10">
    <source>
        <dbReference type="EMBL" id="MDI3406904.1"/>
    </source>
</evidence>
<dbReference type="InterPro" id="IPR009075">
    <property type="entry name" value="AcylCo_DH/oxidase_C"/>
</dbReference>
<evidence type="ECO:0000256" key="2">
    <source>
        <dbReference type="ARBA" id="ARBA00009347"/>
    </source>
</evidence>
<keyword evidence="4 6" id="KW-0274">FAD</keyword>
<dbReference type="Gene3D" id="1.20.140.10">
    <property type="entry name" value="Butyryl-CoA Dehydrogenase, subunit A, domain 3"/>
    <property type="match status" value="1"/>
</dbReference>
<dbReference type="SUPFAM" id="SSF47203">
    <property type="entry name" value="Acyl-CoA dehydrogenase C-terminal domain-like"/>
    <property type="match status" value="1"/>
</dbReference>
<dbReference type="RefSeq" id="WP_282544831.1">
    <property type="nucleotide sequence ID" value="NZ_JASCIQ010000027.1"/>
</dbReference>
<accession>A0ABT6SG07</accession>
<keyword evidence="3 6" id="KW-0285">Flavoprotein</keyword>
<evidence type="ECO:0000259" key="7">
    <source>
        <dbReference type="Pfam" id="PF00441"/>
    </source>
</evidence>
<reference evidence="10 11" key="1">
    <citation type="submission" date="2023-05" db="EMBL/GenBank/DDBJ databases">
        <title>Draft genome sequence of Streptomyces sp. B-S-A6 isolated from a cave soil in Thailand.</title>
        <authorList>
            <person name="Chamroensaksri N."/>
            <person name="Muangham S."/>
        </authorList>
    </citation>
    <scope>NUCLEOTIDE SEQUENCE [LARGE SCALE GENOMIC DNA]</scope>
    <source>
        <strain evidence="10 11">B-S-A6</strain>
    </source>
</reference>
<proteinExistence type="inferred from homology"/>
<dbReference type="InterPro" id="IPR046373">
    <property type="entry name" value="Acyl-CoA_Oxase/DH_mid-dom_sf"/>
</dbReference>
<gene>
    <name evidence="10" type="ORF">QIS96_24205</name>
</gene>
<feature type="domain" description="Acyl-CoA dehydrogenase/oxidase C-terminal" evidence="7">
    <location>
        <begin position="248"/>
        <end position="395"/>
    </location>
</feature>
<comment type="cofactor">
    <cofactor evidence="1 6">
        <name>FAD</name>
        <dbReference type="ChEBI" id="CHEBI:57692"/>
    </cofactor>
</comment>
<dbReference type="InterPro" id="IPR036250">
    <property type="entry name" value="AcylCo_DH-like_C"/>
</dbReference>
<evidence type="ECO:0000256" key="4">
    <source>
        <dbReference type="ARBA" id="ARBA00022827"/>
    </source>
</evidence>
<keyword evidence="5 6" id="KW-0560">Oxidoreductase</keyword>
<evidence type="ECO:0000256" key="5">
    <source>
        <dbReference type="ARBA" id="ARBA00023002"/>
    </source>
</evidence>
<dbReference type="PIRSF" id="PIRSF016578">
    <property type="entry name" value="HsaA"/>
    <property type="match status" value="1"/>
</dbReference>
<dbReference type="InterPro" id="IPR009100">
    <property type="entry name" value="AcylCoA_DH/oxidase_NM_dom_sf"/>
</dbReference>
<evidence type="ECO:0000313" key="11">
    <source>
        <dbReference type="Proteomes" id="UP001223978"/>
    </source>
</evidence>
<sequence>MTVTADRPALATTDFDTYLRTIAAFTDDELIPAEPDMVAAGQVPDALVQRMAELGLFGISIPRAYGGLGWTMEQQVLLTYEFTRASCVYRSRFSTVIGLCSQAILDHGTEEQRREMLLAMAAGRRVTSFALTEPEAGSDATNVQTVARRTGDGWVIDGMKRYITNAHWADTLLVFARTDDGGFARTDDGSAEAAEAAEISAFIVDTSLPGVSTRIPDLMNGHAEGPVAEIDLESVAVPADRLLGGTPGTGLKAAMRGINHARLHVAATCVGQATRMLEETTRHVTGRRQFGAPLADLGVVQAELGRCYAELEAGRALALDAARAFDTGAVPRQRISAAKLYCSEMVGRVADRCVQLLGGEGIVGPHPVPRMWRDVRTLRIYEGASAVHERNLGRATVKSVAAEGVLPDSYRVR</sequence>
<evidence type="ECO:0000256" key="6">
    <source>
        <dbReference type="RuleBase" id="RU362125"/>
    </source>
</evidence>
<feature type="domain" description="Acyl-CoA oxidase/dehydrogenase middle" evidence="8">
    <location>
        <begin position="128"/>
        <end position="234"/>
    </location>
</feature>
<dbReference type="Pfam" id="PF02770">
    <property type="entry name" value="Acyl-CoA_dh_M"/>
    <property type="match status" value="1"/>
</dbReference>
<name>A0ABT6SG07_9ACTN</name>
<dbReference type="PANTHER" id="PTHR48083:SF31">
    <property type="entry name" value="ACYL-COA DEHYDROGENASE FADE10-RELATED"/>
    <property type="match status" value="1"/>
</dbReference>
<protein>
    <submittedName>
        <fullName evidence="10">Acyl-CoA dehydrogenase family protein</fullName>
        <ecNumber evidence="10">1.-.-.-</ecNumber>
    </submittedName>
</protein>
<dbReference type="EC" id="1.-.-.-" evidence="10"/>
<dbReference type="Pfam" id="PF00441">
    <property type="entry name" value="Acyl-CoA_dh_1"/>
    <property type="match status" value="1"/>
</dbReference>
<dbReference type="Proteomes" id="UP001223978">
    <property type="component" value="Unassembled WGS sequence"/>
</dbReference>
<dbReference type="InterPro" id="IPR037069">
    <property type="entry name" value="AcylCoA_DH/ox_N_sf"/>
</dbReference>
<dbReference type="InterPro" id="IPR050741">
    <property type="entry name" value="Acyl-CoA_dehydrogenase"/>
</dbReference>
<comment type="similarity">
    <text evidence="2 6">Belongs to the acyl-CoA dehydrogenase family.</text>
</comment>
<dbReference type="PANTHER" id="PTHR48083">
    <property type="entry name" value="MEDIUM-CHAIN SPECIFIC ACYL-COA DEHYDROGENASE, MITOCHONDRIAL-RELATED"/>
    <property type="match status" value="1"/>
</dbReference>
<dbReference type="EMBL" id="JASCIQ010000027">
    <property type="protein sequence ID" value="MDI3406904.1"/>
    <property type="molecule type" value="Genomic_DNA"/>
</dbReference>
<evidence type="ECO:0000259" key="8">
    <source>
        <dbReference type="Pfam" id="PF02770"/>
    </source>
</evidence>
<dbReference type="InterPro" id="IPR006091">
    <property type="entry name" value="Acyl-CoA_Oxase/DH_mid-dom"/>
</dbReference>
<evidence type="ECO:0000256" key="3">
    <source>
        <dbReference type="ARBA" id="ARBA00022630"/>
    </source>
</evidence>
<evidence type="ECO:0000259" key="9">
    <source>
        <dbReference type="Pfam" id="PF02771"/>
    </source>
</evidence>
<dbReference type="Gene3D" id="2.40.110.10">
    <property type="entry name" value="Butyryl-CoA Dehydrogenase, subunit A, domain 2"/>
    <property type="match status" value="1"/>
</dbReference>
<dbReference type="CDD" id="cd00567">
    <property type="entry name" value="ACAD"/>
    <property type="match status" value="1"/>
</dbReference>